<proteinExistence type="predicted"/>
<dbReference type="Proteomes" id="UP000691718">
    <property type="component" value="Unassembled WGS sequence"/>
</dbReference>
<dbReference type="InterPro" id="IPR005055">
    <property type="entry name" value="A10/PebIII"/>
</dbReference>
<dbReference type="Pfam" id="PF03392">
    <property type="entry name" value="OS-D"/>
    <property type="match status" value="1"/>
</dbReference>
<sequence>MIPNMEITILSFIFMCLLYHGGCFPTPTYTTKYDNVNLDEILASERLLTGYVNCLLDLGPCTPDGKELKSNLPDAIANDCKNCTDRQREGADKVMHYIIDNRPADWNKLEQKYESDGSYKRQYLESKQINERNAEERDMNSSKINSDKNKE</sequence>
<evidence type="ECO:0000256" key="1">
    <source>
        <dbReference type="SAM" id="MobiDB-lite"/>
    </source>
</evidence>
<feature type="region of interest" description="Disordered" evidence="1">
    <location>
        <begin position="125"/>
        <end position="151"/>
    </location>
</feature>
<protein>
    <submittedName>
        <fullName evidence="3">(apollo) hypothetical protein</fullName>
    </submittedName>
</protein>
<accession>A0A8S3Y197</accession>
<feature type="signal peptide" evidence="2">
    <location>
        <begin position="1"/>
        <end position="23"/>
    </location>
</feature>
<dbReference type="PANTHER" id="PTHR11257:SF12">
    <property type="entry name" value="EJACULATORY BULB-SPECIFIC PROTEIN 3-RELATED"/>
    <property type="match status" value="1"/>
</dbReference>
<gene>
    <name evidence="3" type="ORF">PAPOLLO_LOCUS24398</name>
</gene>
<evidence type="ECO:0000313" key="4">
    <source>
        <dbReference type="Proteomes" id="UP000691718"/>
    </source>
</evidence>
<dbReference type="EMBL" id="CAJQZP010001468">
    <property type="protein sequence ID" value="CAG5049118.1"/>
    <property type="molecule type" value="Genomic_DNA"/>
</dbReference>
<name>A0A8S3Y197_PARAO</name>
<dbReference type="PANTHER" id="PTHR11257">
    <property type="entry name" value="CHEMOSENSORY PROTEIN-RELATED"/>
    <property type="match status" value="1"/>
</dbReference>
<organism evidence="3 4">
    <name type="scientific">Parnassius apollo</name>
    <name type="common">Apollo butterfly</name>
    <name type="synonym">Papilio apollo</name>
    <dbReference type="NCBI Taxonomy" id="110799"/>
    <lineage>
        <taxon>Eukaryota</taxon>
        <taxon>Metazoa</taxon>
        <taxon>Ecdysozoa</taxon>
        <taxon>Arthropoda</taxon>
        <taxon>Hexapoda</taxon>
        <taxon>Insecta</taxon>
        <taxon>Pterygota</taxon>
        <taxon>Neoptera</taxon>
        <taxon>Endopterygota</taxon>
        <taxon>Lepidoptera</taxon>
        <taxon>Glossata</taxon>
        <taxon>Ditrysia</taxon>
        <taxon>Papilionoidea</taxon>
        <taxon>Papilionidae</taxon>
        <taxon>Parnassiinae</taxon>
        <taxon>Parnassini</taxon>
        <taxon>Parnassius</taxon>
        <taxon>Parnassius</taxon>
    </lineage>
</organism>
<keyword evidence="4" id="KW-1185">Reference proteome</keyword>
<keyword evidence="2" id="KW-0732">Signal</keyword>
<feature type="chain" id="PRO_5035903333" evidence="2">
    <location>
        <begin position="24"/>
        <end position="151"/>
    </location>
</feature>
<dbReference type="AlphaFoldDB" id="A0A8S3Y197"/>
<evidence type="ECO:0000313" key="3">
    <source>
        <dbReference type="EMBL" id="CAG5049118.1"/>
    </source>
</evidence>
<dbReference type="OrthoDB" id="8183954at2759"/>
<comment type="caution">
    <text evidence="3">The sequence shown here is derived from an EMBL/GenBank/DDBJ whole genome shotgun (WGS) entry which is preliminary data.</text>
</comment>
<reference evidence="3" key="1">
    <citation type="submission" date="2021-04" db="EMBL/GenBank/DDBJ databases">
        <authorList>
            <person name="Tunstrom K."/>
        </authorList>
    </citation>
    <scope>NUCLEOTIDE SEQUENCE</scope>
</reference>
<evidence type="ECO:0000256" key="2">
    <source>
        <dbReference type="SAM" id="SignalP"/>
    </source>
</evidence>